<proteinExistence type="predicted"/>
<feature type="compositionally biased region" description="Basic and acidic residues" evidence="1">
    <location>
        <begin position="12"/>
        <end position="34"/>
    </location>
</feature>
<comment type="caution">
    <text evidence="2">The sequence shown here is derived from an EMBL/GenBank/DDBJ whole genome shotgun (WGS) entry which is preliminary data.</text>
</comment>
<organism evidence="2 3">
    <name type="scientific">Homarus americanus</name>
    <name type="common">American lobster</name>
    <dbReference type="NCBI Taxonomy" id="6706"/>
    <lineage>
        <taxon>Eukaryota</taxon>
        <taxon>Metazoa</taxon>
        <taxon>Ecdysozoa</taxon>
        <taxon>Arthropoda</taxon>
        <taxon>Crustacea</taxon>
        <taxon>Multicrustacea</taxon>
        <taxon>Malacostraca</taxon>
        <taxon>Eumalacostraca</taxon>
        <taxon>Eucarida</taxon>
        <taxon>Decapoda</taxon>
        <taxon>Pleocyemata</taxon>
        <taxon>Astacidea</taxon>
        <taxon>Nephropoidea</taxon>
        <taxon>Nephropidae</taxon>
        <taxon>Homarus</taxon>
    </lineage>
</organism>
<feature type="non-terminal residue" evidence="2">
    <location>
        <position position="184"/>
    </location>
</feature>
<evidence type="ECO:0000256" key="1">
    <source>
        <dbReference type="SAM" id="MobiDB-lite"/>
    </source>
</evidence>
<name>A0A8J5MLF4_HOMAM</name>
<protein>
    <submittedName>
        <fullName evidence="2">Uncharacterized protein</fullName>
    </submittedName>
</protein>
<feature type="compositionally biased region" description="Polar residues" evidence="1">
    <location>
        <begin position="1"/>
        <end position="10"/>
    </location>
</feature>
<feature type="region of interest" description="Disordered" evidence="1">
    <location>
        <begin position="1"/>
        <end position="38"/>
    </location>
</feature>
<keyword evidence="3" id="KW-1185">Reference proteome</keyword>
<sequence length="184" mass="21376">MGKKATNQLSRLVEKSVHETESNSRSEGEDKDHDVEDELFQALYETSPLPRRNKKDTFPGGETFKKTFDKDTFPNKAMRELFIKYNTHIPSSAAMECMLSMGKDVLRPKRSRMSDKHFEMLRFEEYGNLTDLPKLTRSADEARFVADIRDLPFTSAVATMEWLHLEISARTVRRRLRGIGIHHR</sequence>
<evidence type="ECO:0000313" key="3">
    <source>
        <dbReference type="Proteomes" id="UP000747542"/>
    </source>
</evidence>
<accession>A0A8J5MLF4</accession>
<evidence type="ECO:0000313" key="2">
    <source>
        <dbReference type="EMBL" id="KAG7155721.1"/>
    </source>
</evidence>
<reference evidence="2" key="1">
    <citation type="journal article" date="2021" name="Sci. Adv.">
        <title>The American lobster genome reveals insights on longevity, neural, and immune adaptations.</title>
        <authorList>
            <person name="Polinski J.M."/>
            <person name="Zimin A.V."/>
            <person name="Clark K.F."/>
            <person name="Kohn A.B."/>
            <person name="Sadowski N."/>
            <person name="Timp W."/>
            <person name="Ptitsyn A."/>
            <person name="Khanna P."/>
            <person name="Romanova D.Y."/>
            <person name="Williams P."/>
            <person name="Greenwood S.J."/>
            <person name="Moroz L.L."/>
            <person name="Walt D.R."/>
            <person name="Bodnar A.G."/>
        </authorList>
    </citation>
    <scope>NUCLEOTIDE SEQUENCE</scope>
    <source>
        <strain evidence="2">GMGI-L3</strain>
    </source>
</reference>
<gene>
    <name evidence="2" type="ORF">Hamer_G023875</name>
</gene>
<dbReference type="Proteomes" id="UP000747542">
    <property type="component" value="Unassembled WGS sequence"/>
</dbReference>
<dbReference type="EMBL" id="JAHLQT010040803">
    <property type="protein sequence ID" value="KAG7155721.1"/>
    <property type="molecule type" value="Genomic_DNA"/>
</dbReference>
<dbReference type="AlphaFoldDB" id="A0A8J5MLF4"/>